<evidence type="ECO:0000313" key="1">
    <source>
        <dbReference type="EMBL" id="ORA27380.1"/>
    </source>
</evidence>
<name>A0A1X0ABD7_9MYCO</name>
<dbReference type="EMBL" id="MVHF01000045">
    <property type="protein sequence ID" value="ORA27380.1"/>
    <property type="molecule type" value="Genomic_DNA"/>
</dbReference>
<evidence type="ECO:0000313" key="2">
    <source>
        <dbReference type="Proteomes" id="UP000192448"/>
    </source>
</evidence>
<dbReference type="STRING" id="1927124.BST13_30450"/>
<comment type="caution">
    <text evidence="1">The sequence shown here is derived from an EMBL/GenBank/DDBJ whole genome shotgun (WGS) entry which is preliminary data.</text>
</comment>
<gene>
    <name evidence="1" type="ORF">BST13_30450</name>
</gene>
<dbReference type="AlphaFoldDB" id="A0A1X0ABD7"/>
<dbReference type="RefSeq" id="WP_083168834.1">
    <property type="nucleotide sequence ID" value="NZ_MVHF01000045.1"/>
</dbReference>
<accession>A0A1X0ABD7</accession>
<protein>
    <submittedName>
        <fullName evidence="1">Uncharacterized protein</fullName>
    </submittedName>
</protein>
<proteinExistence type="predicted"/>
<dbReference type="Proteomes" id="UP000192448">
    <property type="component" value="Unassembled WGS sequence"/>
</dbReference>
<organism evidence="1 2">
    <name type="scientific">Mycobacterium aquaticum</name>
    <dbReference type="NCBI Taxonomy" id="1927124"/>
    <lineage>
        <taxon>Bacteria</taxon>
        <taxon>Bacillati</taxon>
        <taxon>Actinomycetota</taxon>
        <taxon>Actinomycetes</taxon>
        <taxon>Mycobacteriales</taxon>
        <taxon>Mycobacteriaceae</taxon>
        <taxon>Mycobacterium</taxon>
    </lineage>
</organism>
<keyword evidence="2" id="KW-1185">Reference proteome</keyword>
<reference evidence="1 2" key="1">
    <citation type="submission" date="2017-02" db="EMBL/GenBank/DDBJ databases">
        <title>The new phylogeny of genus Mycobacterium.</title>
        <authorList>
            <person name="Tortoli E."/>
            <person name="Trovato A."/>
            <person name="Cirillo D.M."/>
        </authorList>
    </citation>
    <scope>NUCLEOTIDE SEQUENCE [LARGE SCALE GENOMIC DNA]</scope>
    <source>
        <strain evidence="1 2">RW6</strain>
    </source>
</reference>
<sequence length="140" mass="15759">MSTEPTWLSQEASRRAIEALTDTFIVFEDHTEPYLKSLTAEQLHALRPTARADAERWRNARNTICRRAAILMARAELIGHTPSEAQEEAWSKFVSAQDPGDGMWMYFDHLTDTDGRMVTAGILSQEVVNQVASTIHSRVA</sequence>